<evidence type="ECO:0000256" key="1">
    <source>
        <dbReference type="ARBA" id="ARBA00004442"/>
    </source>
</evidence>
<comment type="similarity">
    <text evidence="2">Belongs to the SusD family.</text>
</comment>
<feature type="signal peptide" evidence="6">
    <location>
        <begin position="1"/>
        <end position="25"/>
    </location>
</feature>
<evidence type="ECO:0000256" key="4">
    <source>
        <dbReference type="ARBA" id="ARBA00023136"/>
    </source>
</evidence>
<dbReference type="Gene3D" id="1.25.40.390">
    <property type="match status" value="1"/>
</dbReference>
<keyword evidence="5" id="KW-0998">Cell outer membrane</keyword>
<evidence type="ECO:0000259" key="7">
    <source>
        <dbReference type="Pfam" id="PF07980"/>
    </source>
</evidence>
<keyword evidence="3 6" id="KW-0732">Signal</keyword>
<sequence length="530" mass="59238">MNNKNKLYRICALTCITIITFSACTGDLNVTPIDPSTNTPSNTLTSTEKYDQLLAKCYSAFSVSSPDGSSGSPDIDGIDGGFGQYLRAYFNCQELPTDECIMGWNDQTIKDLHGLQWTSSDVFVSAMYYRIMYEVSLCDEVIRQINNSSIKDPKMEQYKAEARCIRALAYLQAIDLYGNVPFTDETSSVGGTKPSQIKRSDLFSWLENELKSLAEDDNLPANPEKYRAGKGMAYMMLAKLYLNAKVYTGIVKYTECAETCKKILELGYQLESQSNYFNMFGADNDQFQGIGHEIIFSIYQDHINTQAYGGTTYIINSETGGSMDYLNLIGLGGAGWGGLRVTPEFVDLFQSSDIRGKRFYTNGQNKDIKDIGTFTDGYAYYKFTNKKANGSNVTNINSFTDTDFPIYRLADVYLMLAECQVVGGVNVNIDGHNGIYYFNEIRKRAGAQIIASPTANDIIQERGRELAWEGHRRTDLVRFGQLTSNNYLWSYKGMNSNTGDPHAVDNKFNLYPLPASEITANTNLTQNSGY</sequence>
<comment type="subcellular location">
    <subcellularLocation>
        <location evidence="1">Cell outer membrane</location>
    </subcellularLocation>
</comment>
<dbReference type="Pfam" id="PF07980">
    <property type="entry name" value="SusD_RagB"/>
    <property type="match status" value="1"/>
</dbReference>
<evidence type="ECO:0000313" key="9">
    <source>
        <dbReference type="Proteomes" id="UP001204015"/>
    </source>
</evidence>
<evidence type="ECO:0000256" key="5">
    <source>
        <dbReference type="ARBA" id="ARBA00023237"/>
    </source>
</evidence>
<comment type="caution">
    <text evidence="8">The sequence shown here is derived from an EMBL/GenBank/DDBJ whole genome shotgun (WGS) entry which is preliminary data.</text>
</comment>
<dbReference type="EMBL" id="JAMXLY010000025">
    <property type="protein sequence ID" value="MCO6025714.1"/>
    <property type="molecule type" value="Genomic_DNA"/>
</dbReference>
<dbReference type="InterPro" id="IPR011990">
    <property type="entry name" value="TPR-like_helical_dom_sf"/>
</dbReference>
<keyword evidence="9" id="KW-1185">Reference proteome</keyword>
<feature type="chain" id="PRO_5045405626" evidence="6">
    <location>
        <begin position="26"/>
        <end position="530"/>
    </location>
</feature>
<gene>
    <name evidence="8" type="ORF">NG821_07650</name>
</gene>
<evidence type="ECO:0000256" key="3">
    <source>
        <dbReference type="ARBA" id="ARBA00022729"/>
    </source>
</evidence>
<keyword evidence="4" id="KW-0472">Membrane</keyword>
<evidence type="ECO:0000256" key="2">
    <source>
        <dbReference type="ARBA" id="ARBA00006275"/>
    </source>
</evidence>
<name>A0ABT1BXL6_9BACT</name>
<accession>A0ABT1BXL6</accession>
<evidence type="ECO:0000256" key="6">
    <source>
        <dbReference type="SAM" id="SignalP"/>
    </source>
</evidence>
<proteinExistence type="inferred from homology"/>
<dbReference type="Gene3D" id="1.10.3780.10">
    <property type="entry name" value="SusD-like"/>
    <property type="match status" value="1"/>
</dbReference>
<dbReference type="InterPro" id="IPR012944">
    <property type="entry name" value="SusD_RagB_dom"/>
</dbReference>
<dbReference type="Gene3D" id="1.25.40.10">
    <property type="entry name" value="Tetratricopeptide repeat domain"/>
    <property type="match status" value="1"/>
</dbReference>
<dbReference type="Proteomes" id="UP001204015">
    <property type="component" value="Unassembled WGS sequence"/>
</dbReference>
<reference evidence="8 9" key="1">
    <citation type="submission" date="2022-06" db="EMBL/GenBank/DDBJ databases">
        <title>A taxonomic note on the genus Prevotella: Description of four novel genera and emended description of the genera Hallella and Xylanibacter.</title>
        <authorList>
            <person name="Hitch T.C.A."/>
        </authorList>
    </citation>
    <scope>NUCLEOTIDE SEQUENCE [LARGE SCALE GENOMIC DNA]</scope>
    <source>
        <strain evidence="8 9">DSM 100619</strain>
    </source>
</reference>
<dbReference type="SUPFAM" id="SSF48452">
    <property type="entry name" value="TPR-like"/>
    <property type="match status" value="1"/>
</dbReference>
<organism evidence="8 9">
    <name type="scientific">Segatella cerevisiae</name>
    <dbReference type="NCBI Taxonomy" id="2053716"/>
    <lineage>
        <taxon>Bacteria</taxon>
        <taxon>Pseudomonadati</taxon>
        <taxon>Bacteroidota</taxon>
        <taxon>Bacteroidia</taxon>
        <taxon>Bacteroidales</taxon>
        <taxon>Prevotellaceae</taxon>
        <taxon>Segatella</taxon>
    </lineage>
</organism>
<feature type="domain" description="RagB/SusD" evidence="7">
    <location>
        <begin position="367"/>
        <end position="530"/>
    </location>
</feature>
<evidence type="ECO:0000313" key="8">
    <source>
        <dbReference type="EMBL" id="MCO6025714.1"/>
    </source>
</evidence>
<dbReference type="PROSITE" id="PS51257">
    <property type="entry name" value="PROKAR_LIPOPROTEIN"/>
    <property type="match status" value="1"/>
</dbReference>
<dbReference type="RefSeq" id="WP_252761071.1">
    <property type="nucleotide sequence ID" value="NZ_JAMXLY010000025.1"/>
</dbReference>
<protein>
    <submittedName>
        <fullName evidence="8">RagB/SusD family nutrient uptake outer membrane protein</fullName>
    </submittedName>
</protein>